<evidence type="ECO:0000256" key="3">
    <source>
        <dbReference type="ARBA" id="ARBA00004630"/>
    </source>
</evidence>
<protein>
    <recommendedName>
        <fullName evidence="8">LITAF domain-containing protein</fullName>
    </recommendedName>
</protein>
<dbReference type="Proteomes" id="UP001642520">
    <property type="component" value="Unassembled WGS sequence"/>
</dbReference>
<dbReference type="PROSITE" id="PS51837">
    <property type="entry name" value="LITAF"/>
    <property type="match status" value="1"/>
</dbReference>
<evidence type="ECO:0000256" key="1">
    <source>
        <dbReference type="ARBA" id="ARBA00004414"/>
    </source>
</evidence>
<keyword evidence="6" id="KW-0862">Zinc</keyword>
<keyword evidence="10" id="KW-1185">Reference proteome</keyword>
<comment type="subcellular location">
    <subcellularLocation>
        <location evidence="2">Endosome membrane</location>
        <topology evidence="2">Peripheral membrane protein</topology>
    </subcellularLocation>
    <subcellularLocation>
        <location evidence="1">Late endosome membrane</location>
    </subcellularLocation>
    <subcellularLocation>
        <location evidence="3">Lysosome membrane</location>
        <topology evidence="3">Peripheral membrane protein</topology>
        <orientation evidence="3">Cytoplasmic side</orientation>
    </subcellularLocation>
</comment>
<comment type="similarity">
    <text evidence="4">Belongs to the CDIP1/LITAF family.</text>
</comment>
<keyword evidence="5" id="KW-0479">Metal-binding</keyword>
<keyword evidence="7" id="KW-0472">Membrane</keyword>
<dbReference type="InterPro" id="IPR037519">
    <property type="entry name" value="LITAF_fam"/>
</dbReference>
<evidence type="ECO:0000256" key="6">
    <source>
        <dbReference type="ARBA" id="ARBA00022833"/>
    </source>
</evidence>
<evidence type="ECO:0000313" key="9">
    <source>
        <dbReference type="EMBL" id="CAL7933055.1"/>
    </source>
</evidence>
<dbReference type="InterPro" id="IPR006629">
    <property type="entry name" value="LITAF"/>
</dbReference>
<evidence type="ECO:0000313" key="10">
    <source>
        <dbReference type="Proteomes" id="UP001642520"/>
    </source>
</evidence>
<organism evidence="9 10">
    <name type="scientific">Xylocopa violacea</name>
    <name type="common">Violet carpenter bee</name>
    <name type="synonym">Apis violacea</name>
    <dbReference type="NCBI Taxonomy" id="135666"/>
    <lineage>
        <taxon>Eukaryota</taxon>
        <taxon>Metazoa</taxon>
        <taxon>Ecdysozoa</taxon>
        <taxon>Arthropoda</taxon>
        <taxon>Hexapoda</taxon>
        <taxon>Insecta</taxon>
        <taxon>Pterygota</taxon>
        <taxon>Neoptera</taxon>
        <taxon>Endopterygota</taxon>
        <taxon>Hymenoptera</taxon>
        <taxon>Apocrita</taxon>
        <taxon>Aculeata</taxon>
        <taxon>Apoidea</taxon>
        <taxon>Anthophila</taxon>
        <taxon>Apidae</taxon>
        <taxon>Xylocopa</taxon>
        <taxon>Xylocopa</taxon>
    </lineage>
</organism>
<feature type="domain" description="LITAF" evidence="8">
    <location>
        <begin position="33"/>
        <end position="114"/>
    </location>
</feature>
<evidence type="ECO:0000259" key="8">
    <source>
        <dbReference type="PROSITE" id="PS51837"/>
    </source>
</evidence>
<evidence type="ECO:0000256" key="2">
    <source>
        <dbReference type="ARBA" id="ARBA00004481"/>
    </source>
</evidence>
<comment type="caution">
    <text evidence="9">The sequence shown here is derived from an EMBL/GenBank/DDBJ whole genome shotgun (WGS) entry which is preliminary data.</text>
</comment>
<reference evidence="9 10" key="1">
    <citation type="submission" date="2024-08" db="EMBL/GenBank/DDBJ databases">
        <authorList>
            <person name="Will J Nash"/>
            <person name="Angela Man"/>
            <person name="Seanna McTaggart"/>
            <person name="Kendall Baker"/>
            <person name="Tom Barker"/>
            <person name="Leah Catchpole"/>
            <person name="Alex Durrant"/>
            <person name="Karim Gharbi"/>
            <person name="Naomi Irish"/>
            <person name="Gemy Kaithakottil"/>
            <person name="Debby Ku"/>
            <person name="Aaliyah Providence"/>
            <person name="Felix Shaw"/>
            <person name="David Swarbreck"/>
            <person name="Chris Watkins"/>
            <person name="Ann M. McCartney"/>
            <person name="Giulio Formenti"/>
            <person name="Alice Mouton"/>
            <person name="Noel Vella"/>
            <person name="Bjorn M von Reumont"/>
            <person name="Adriana Vella"/>
            <person name="Wilfried Haerty"/>
        </authorList>
    </citation>
    <scope>NUCLEOTIDE SEQUENCE [LARGE SCALE GENOMIC DNA]</scope>
</reference>
<name>A0ABP1MWF3_XYLVO</name>
<dbReference type="SMART" id="SM00714">
    <property type="entry name" value="LITAF"/>
    <property type="match status" value="1"/>
</dbReference>
<evidence type="ECO:0000256" key="4">
    <source>
        <dbReference type="ARBA" id="ARBA00005975"/>
    </source>
</evidence>
<evidence type="ECO:0000256" key="5">
    <source>
        <dbReference type="ARBA" id="ARBA00022723"/>
    </source>
</evidence>
<accession>A0ABP1MWF3</accession>
<gene>
    <name evidence="9" type="ORF">XYLVIOL_LOCUS275</name>
</gene>
<dbReference type="EMBL" id="CAXAJV020001280">
    <property type="protein sequence ID" value="CAL7933055.1"/>
    <property type="molecule type" value="Genomic_DNA"/>
</dbReference>
<proteinExistence type="inferred from homology"/>
<dbReference type="Pfam" id="PF10601">
    <property type="entry name" value="zf-LITAF-like"/>
    <property type="match status" value="1"/>
</dbReference>
<dbReference type="PANTHER" id="PTHR23292:SF6">
    <property type="entry name" value="FI16602P1-RELATED"/>
    <property type="match status" value="1"/>
</dbReference>
<sequence>MSHVLPNFKPKKKHHFLHKFNIKDILKKRANKRKFPRSTREHTEFDKYPYKTTCPNCLNYIETKIYHFNTGVTHAVAASLIPVCMCTIPYSTPEYKNTAHYCPSCKIYLGTNFGKARNIFCLCARK</sequence>
<dbReference type="PANTHER" id="PTHR23292">
    <property type="entry name" value="LIPOPOLYSACCHARIDE-INDUCED TUMOR NECROSIS FACTOR-ALPHA FACTOR"/>
    <property type="match status" value="1"/>
</dbReference>
<evidence type="ECO:0000256" key="7">
    <source>
        <dbReference type="ARBA" id="ARBA00023136"/>
    </source>
</evidence>